<reference evidence="8" key="1">
    <citation type="journal article" date="2020" name="Stud. Mycol.">
        <title>101 Dothideomycetes genomes: a test case for predicting lifestyles and emergence of pathogens.</title>
        <authorList>
            <person name="Haridas S."/>
            <person name="Albert R."/>
            <person name="Binder M."/>
            <person name="Bloem J."/>
            <person name="Labutti K."/>
            <person name="Salamov A."/>
            <person name="Andreopoulos B."/>
            <person name="Baker S."/>
            <person name="Barry K."/>
            <person name="Bills G."/>
            <person name="Bluhm B."/>
            <person name="Cannon C."/>
            <person name="Castanera R."/>
            <person name="Culley D."/>
            <person name="Daum C."/>
            <person name="Ezra D."/>
            <person name="Gonzalez J."/>
            <person name="Henrissat B."/>
            <person name="Kuo A."/>
            <person name="Liang C."/>
            <person name="Lipzen A."/>
            <person name="Lutzoni F."/>
            <person name="Magnuson J."/>
            <person name="Mondo S."/>
            <person name="Nolan M."/>
            <person name="Ohm R."/>
            <person name="Pangilinan J."/>
            <person name="Park H.-J."/>
            <person name="Ramirez L."/>
            <person name="Alfaro M."/>
            <person name="Sun H."/>
            <person name="Tritt A."/>
            <person name="Yoshinaga Y."/>
            <person name="Zwiers L.-H."/>
            <person name="Turgeon B."/>
            <person name="Goodwin S."/>
            <person name="Spatafora J."/>
            <person name="Crous P."/>
            <person name="Grigoriev I."/>
        </authorList>
    </citation>
    <scope>NUCLEOTIDE SEQUENCE</scope>
    <source>
        <strain evidence="8">CBS 269.34</strain>
    </source>
</reference>
<feature type="domain" description="AAA+ ATPase" evidence="7">
    <location>
        <begin position="239"/>
        <end position="391"/>
    </location>
</feature>
<evidence type="ECO:0000313" key="9">
    <source>
        <dbReference type="Proteomes" id="UP000799750"/>
    </source>
</evidence>
<evidence type="ECO:0000256" key="3">
    <source>
        <dbReference type="ARBA" id="ARBA00022840"/>
    </source>
</evidence>
<comment type="similarity">
    <text evidence="1">Belongs to the AAA ATPase family. PCH2 subfamily.</text>
</comment>
<dbReference type="Pfam" id="PF00004">
    <property type="entry name" value="AAA"/>
    <property type="match status" value="1"/>
</dbReference>
<dbReference type="InterPro" id="IPR027417">
    <property type="entry name" value="P-loop_NTPase"/>
</dbReference>
<feature type="compositionally biased region" description="Acidic residues" evidence="6">
    <location>
        <begin position="539"/>
        <end position="551"/>
    </location>
</feature>
<dbReference type="Proteomes" id="UP000799750">
    <property type="component" value="Unassembled WGS sequence"/>
</dbReference>
<keyword evidence="3 5" id="KW-0067">ATP-binding</keyword>
<keyword evidence="4" id="KW-0469">Meiosis</keyword>
<evidence type="ECO:0000256" key="1">
    <source>
        <dbReference type="ARBA" id="ARBA00007271"/>
    </source>
</evidence>
<organism evidence="8 9">
    <name type="scientific">Lophium mytilinum</name>
    <dbReference type="NCBI Taxonomy" id="390894"/>
    <lineage>
        <taxon>Eukaryota</taxon>
        <taxon>Fungi</taxon>
        <taxon>Dikarya</taxon>
        <taxon>Ascomycota</taxon>
        <taxon>Pezizomycotina</taxon>
        <taxon>Dothideomycetes</taxon>
        <taxon>Pleosporomycetidae</taxon>
        <taxon>Mytilinidiales</taxon>
        <taxon>Mytilinidiaceae</taxon>
        <taxon>Lophium</taxon>
    </lineage>
</organism>
<keyword evidence="9" id="KW-1185">Reference proteome</keyword>
<evidence type="ECO:0000259" key="7">
    <source>
        <dbReference type="SMART" id="SM00382"/>
    </source>
</evidence>
<keyword evidence="2 5" id="KW-0547">Nucleotide-binding</keyword>
<dbReference type="GO" id="GO:0005524">
    <property type="term" value="F:ATP binding"/>
    <property type="evidence" value="ECO:0007669"/>
    <property type="project" value="UniProtKB-KW"/>
</dbReference>
<dbReference type="PANTHER" id="PTHR45991">
    <property type="entry name" value="PACHYTENE CHECKPOINT PROTEIN 2"/>
    <property type="match status" value="1"/>
</dbReference>
<dbReference type="InterPro" id="IPR003960">
    <property type="entry name" value="ATPase_AAA_CS"/>
</dbReference>
<protein>
    <submittedName>
        <fullName evidence="8">AAA-domain-containing protein</fullName>
    </submittedName>
</protein>
<dbReference type="AlphaFoldDB" id="A0A6A6R4B7"/>
<dbReference type="InterPro" id="IPR044539">
    <property type="entry name" value="Pch2-like"/>
</dbReference>
<dbReference type="GO" id="GO:0016887">
    <property type="term" value="F:ATP hydrolysis activity"/>
    <property type="evidence" value="ECO:0007669"/>
    <property type="project" value="InterPro"/>
</dbReference>
<feature type="compositionally biased region" description="Pro residues" evidence="6">
    <location>
        <begin position="50"/>
        <end position="61"/>
    </location>
</feature>
<proteinExistence type="inferred from homology"/>
<evidence type="ECO:0000256" key="5">
    <source>
        <dbReference type="RuleBase" id="RU003651"/>
    </source>
</evidence>
<dbReference type="Gene3D" id="3.40.50.300">
    <property type="entry name" value="P-loop containing nucleotide triphosphate hydrolases"/>
    <property type="match status" value="1"/>
</dbReference>
<evidence type="ECO:0000256" key="4">
    <source>
        <dbReference type="ARBA" id="ARBA00023254"/>
    </source>
</evidence>
<dbReference type="InterPro" id="IPR058249">
    <property type="entry name" value="Pch2_C"/>
</dbReference>
<dbReference type="SUPFAM" id="SSF52540">
    <property type="entry name" value="P-loop containing nucleoside triphosphate hydrolases"/>
    <property type="match status" value="1"/>
</dbReference>
<feature type="region of interest" description="Disordered" evidence="6">
    <location>
        <begin position="534"/>
        <end position="571"/>
    </location>
</feature>
<accession>A0A6A6R4B7</accession>
<dbReference type="PANTHER" id="PTHR45991:SF1">
    <property type="entry name" value="PACHYTENE CHECKPOINT PROTEIN 2 HOMOLOG"/>
    <property type="match status" value="1"/>
</dbReference>
<name>A0A6A6R4B7_9PEZI</name>
<dbReference type="Pfam" id="PF23242">
    <property type="entry name" value="AAA_lid_TRIP13_C"/>
    <property type="match status" value="1"/>
</dbReference>
<gene>
    <name evidence="8" type="ORF">BU16DRAFT_614764</name>
</gene>
<evidence type="ECO:0000313" key="8">
    <source>
        <dbReference type="EMBL" id="KAF2499316.1"/>
    </source>
</evidence>
<dbReference type="Pfam" id="PF23563">
    <property type="entry name" value="TRIP13_N"/>
    <property type="match status" value="1"/>
</dbReference>
<dbReference type="InterPro" id="IPR003959">
    <property type="entry name" value="ATPase_AAA_core"/>
</dbReference>
<dbReference type="GO" id="GO:0005634">
    <property type="term" value="C:nucleus"/>
    <property type="evidence" value="ECO:0007669"/>
    <property type="project" value="TreeGrafter"/>
</dbReference>
<dbReference type="GO" id="GO:0051598">
    <property type="term" value="P:meiotic recombination checkpoint signaling"/>
    <property type="evidence" value="ECO:0007669"/>
    <property type="project" value="TreeGrafter"/>
</dbReference>
<evidence type="ECO:0000256" key="6">
    <source>
        <dbReference type="SAM" id="MobiDB-lite"/>
    </source>
</evidence>
<feature type="region of interest" description="Disordered" evidence="6">
    <location>
        <begin position="24"/>
        <end position="72"/>
    </location>
</feature>
<dbReference type="GO" id="GO:0005694">
    <property type="term" value="C:chromosome"/>
    <property type="evidence" value="ECO:0007669"/>
    <property type="project" value="TreeGrafter"/>
</dbReference>
<sequence length="571" mass="64916">METRWTQFKLESIEARLTELPDSLGTITHASPAGLPPLPPLPRGFSPFPGFSPVPPSPKSSPRPKRAADEPRPTIFIEVRLKNTSGSFVRTDMVREEVTEWLTETYPGLLCVGQEIDDPFQQLPHSSTIESISVFDCSLTEEIKDIRGFNIQDVKLDVQAYYYHEGDYESPSKVRNAGADSDEDDMPQLRITLLPSRSLNGAWDSLVFDEPIPSRLLKFMTRMMTLFRNPDINSSVINWNRLMLLHGPPGTGKSTLAKALAQKLTIRLGKHFTQGKLVEINAQAVLSKWFGESSKLVGKMFDAVLALAEEETTLVCLVIDEVETLTSSREKASSSNECGDAVRATNQVLTALDQLRHRQNVIVICTSNLIETIDVAFLDRVDIKQFFPYPRSEAIFDIFRSSINELIRCELLVPSADPEDVVVWHPRVPMKVHYEHAWETDVCWRKEFAEAKFIFPLHVTITNLNHRPNSPSRRVLRAAKRCVGLSGRTLRRLPFLALAMYTDREPCKVYEGLAALSRAIDVELKKNEPMQERIQERFTDEEDMEDEELQEDGGRPYTPTVQHPYYDRMNR</sequence>
<dbReference type="EMBL" id="MU004184">
    <property type="protein sequence ID" value="KAF2499316.1"/>
    <property type="molecule type" value="Genomic_DNA"/>
</dbReference>
<dbReference type="OrthoDB" id="5925at2759"/>
<dbReference type="PROSITE" id="PS00674">
    <property type="entry name" value="AAA"/>
    <property type="match status" value="1"/>
</dbReference>
<dbReference type="InterPro" id="IPR003593">
    <property type="entry name" value="AAA+_ATPase"/>
</dbReference>
<dbReference type="GO" id="GO:0007131">
    <property type="term" value="P:reciprocal meiotic recombination"/>
    <property type="evidence" value="ECO:0007669"/>
    <property type="project" value="TreeGrafter"/>
</dbReference>
<evidence type="ECO:0000256" key="2">
    <source>
        <dbReference type="ARBA" id="ARBA00022741"/>
    </source>
</evidence>
<dbReference type="SMART" id="SM00382">
    <property type="entry name" value="AAA"/>
    <property type="match status" value="1"/>
</dbReference>